<dbReference type="Proteomes" id="UP000008138">
    <property type="component" value="Chromosome"/>
</dbReference>
<keyword evidence="2" id="KW-1185">Reference proteome</keyword>
<sequence>MGLGFGQLGGWGLLLAGLYGTEEAFLHAICDALTFELGSGYSIDVEA</sequence>
<dbReference type="STRING" id="999630.TUZN_2093"/>
<dbReference type="GeneID" id="43500469"/>
<evidence type="ECO:0000313" key="1">
    <source>
        <dbReference type="EMBL" id="AEA13550.1"/>
    </source>
</evidence>
<reference evidence="1 2" key="1">
    <citation type="journal article" date="2011" name="J. Bacteriol.">
        <title>Complete genome sequence of the thermoacidophilic crenarchaeon Thermoproteus uzoniensis 768-20.</title>
        <authorList>
            <person name="Mardanov A.V."/>
            <person name="Gumerov V.M."/>
            <person name="Beletsky A.V."/>
            <person name="Prokofeva M.I."/>
            <person name="Bonch-Osmolovskaya E.A."/>
            <person name="Ravin N.V."/>
            <person name="Skryabin K.G."/>
        </authorList>
    </citation>
    <scope>NUCLEOTIDE SEQUENCE [LARGE SCALE GENOMIC DNA]</scope>
    <source>
        <strain evidence="1 2">768-20</strain>
    </source>
</reference>
<evidence type="ECO:0000313" key="2">
    <source>
        <dbReference type="Proteomes" id="UP000008138"/>
    </source>
</evidence>
<dbReference type="EMBL" id="CP002590">
    <property type="protein sequence ID" value="AEA13550.1"/>
    <property type="molecule type" value="Genomic_DNA"/>
</dbReference>
<dbReference type="HOGENOM" id="CLU_3163320_0_0_2"/>
<organism evidence="1 2">
    <name type="scientific">Thermoproteus uzoniensis (strain 768-20)</name>
    <dbReference type="NCBI Taxonomy" id="999630"/>
    <lineage>
        <taxon>Archaea</taxon>
        <taxon>Thermoproteota</taxon>
        <taxon>Thermoprotei</taxon>
        <taxon>Thermoproteales</taxon>
        <taxon>Thermoproteaceae</taxon>
        <taxon>Thermoproteus</taxon>
    </lineage>
</organism>
<dbReference type="KEGG" id="tuz:TUZN_2093"/>
<proteinExistence type="predicted"/>
<dbReference type="RefSeq" id="WP_013680885.1">
    <property type="nucleotide sequence ID" value="NC_015315.1"/>
</dbReference>
<gene>
    <name evidence="1" type="ordered locus">TUZN_2093</name>
</gene>
<protein>
    <submittedName>
        <fullName evidence="1">Uncharacterized protein</fullName>
    </submittedName>
</protein>
<name>F2L5C5_THEU7</name>
<accession>F2L5C5</accession>
<reference key="2">
    <citation type="submission" date="2011-03" db="EMBL/GenBank/DDBJ databases">
        <title>Complete genome sequence of the thermoacidophilic crenarchaeon Thermoproteus uzoniensis 768-20.</title>
        <authorList>
            <person name="Mardanov A.V."/>
            <person name="Gumerov V.M."/>
            <person name="Beletsky A.V."/>
            <person name="Prokofeva M.I."/>
            <person name="Bonch-Osmolovskaya E.A."/>
            <person name="Ravin N.V."/>
            <person name="Skryabin K.G."/>
        </authorList>
    </citation>
    <scope>NUCLEOTIDE SEQUENCE</scope>
    <source>
        <strain>768-20</strain>
    </source>
</reference>
<dbReference type="AlphaFoldDB" id="F2L5C5"/>